<gene>
    <name evidence="2" type="ORF">KC207_13835</name>
</gene>
<dbReference type="InterPro" id="IPR011660">
    <property type="entry name" value="VapB-like"/>
</dbReference>
<accession>A0A941D9S3</accession>
<organism evidence="2 3">
    <name type="scientific">Phycicoccus avicenniae</name>
    <dbReference type="NCBI Taxonomy" id="2828860"/>
    <lineage>
        <taxon>Bacteria</taxon>
        <taxon>Bacillati</taxon>
        <taxon>Actinomycetota</taxon>
        <taxon>Actinomycetes</taxon>
        <taxon>Micrococcales</taxon>
        <taxon>Intrasporangiaceae</taxon>
        <taxon>Phycicoccus</taxon>
    </lineage>
</organism>
<dbReference type="Proteomes" id="UP000677016">
    <property type="component" value="Unassembled WGS sequence"/>
</dbReference>
<comment type="caution">
    <text evidence="2">The sequence shown here is derived from an EMBL/GenBank/DDBJ whole genome shotgun (WGS) entry which is preliminary data.</text>
</comment>
<dbReference type="Pfam" id="PF07704">
    <property type="entry name" value="PSK_trans_fac"/>
    <property type="match status" value="1"/>
</dbReference>
<name>A0A941D9S3_9MICO</name>
<evidence type="ECO:0000256" key="1">
    <source>
        <dbReference type="ARBA" id="ARBA00022649"/>
    </source>
</evidence>
<dbReference type="EMBL" id="JAGSNF010000020">
    <property type="protein sequence ID" value="MBR7744370.1"/>
    <property type="molecule type" value="Genomic_DNA"/>
</dbReference>
<evidence type="ECO:0000313" key="2">
    <source>
        <dbReference type="EMBL" id="MBR7744370.1"/>
    </source>
</evidence>
<protein>
    <submittedName>
        <fullName evidence="2">Type II toxin-antitoxin system VapB family antitoxin</fullName>
    </submittedName>
</protein>
<evidence type="ECO:0000313" key="3">
    <source>
        <dbReference type="Proteomes" id="UP000677016"/>
    </source>
</evidence>
<sequence length="84" mass="9363">MGLNIKKQRVHDLAREAARRTGRSQTSVIESALERYLDELTRHGDDDRSTRVTGALAALDSTWDDADRAAIRATDLYDEHGLPA</sequence>
<keyword evidence="3" id="KW-1185">Reference proteome</keyword>
<dbReference type="AlphaFoldDB" id="A0A941D9S3"/>
<proteinExistence type="predicted"/>
<dbReference type="RefSeq" id="WP_211603897.1">
    <property type="nucleotide sequence ID" value="NZ_JAGSNF010000020.1"/>
</dbReference>
<reference evidence="2" key="1">
    <citation type="submission" date="2021-04" db="EMBL/GenBank/DDBJ databases">
        <title>Phycicoccus avicenniae sp. nov., a novel endophytic actinomycetes isolated from branch of Avicennia mariana.</title>
        <authorList>
            <person name="Tuo L."/>
        </authorList>
    </citation>
    <scope>NUCLEOTIDE SEQUENCE</scope>
    <source>
        <strain evidence="2">BSK3Z-2</strain>
    </source>
</reference>
<keyword evidence="1" id="KW-1277">Toxin-antitoxin system</keyword>